<dbReference type="EMBL" id="SPVF01000178">
    <property type="protein sequence ID" value="TFW17683.1"/>
    <property type="molecule type" value="Genomic_DNA"/>
</dbReference>
<evidence type="ECO:0000256" key="1">
    <source>
        <dbReference type="SAM" id="Phobius"/>
    </source>
</evidence>
<dbReference type="Proteomes" id="UP000298438">
    <property type="component" value="Unassembled WGS sequence"/>
</dbReference>
<feature type="non-terminal residue" evidence="2">
    <location>
        <position position="53"/>
    </location>
</feature>
<feature type="transmembrane region" description="Helical" evidence="1">
    <location>
        <begin position="34"/>
        <end position="52"/>
    </location>
</feature>
<gene>
    <name evidence="2" type="ORF">E4L96_14095</name>
</gene>
<reference evidence="2 3" key="1">
    <citation type="submission" date="2019-03" db="EMBL/GenBank/DDBJ databases">
        <title>Draft Genome Sequence of Massilia arenosa sp. nov., a Novel Massilia Species Isolated from a Sandy-loam Maize Soil.</title>
        <authorList>
            <person name="Raths R."/>
            <person name="Peta V."/>
            <person name="Bucking H."/>
        </authorList>
    </citation>
    <scope>NUCLEOTIDE SEQUENCE [LARGE SCALE GENOMIC DNA]</scope>
    <source>
        <strain evidence="2 3">MC02</strain>
    </source>
</reference>
<keyword evidence="1" id="KW-0472">Membrane</keyword>
<accession>A0A4Y9S8I8</accession>
<organism evidence="2 3">
    <name type="scientific">Zemynaea arenosa</name>
    <dbReference type="NCBI Taxonomy" id="2561931"/>
    <lineage>
        <taxon>Bacteria</taxon>
        <taxon>Pseudomonadati</taxon>
        <taxon>Pseudomonadota</taxon>
        <taxon>Betaproteobacteria</taxon>
        <taxon>Burkholderiales</taxon>
        <taxon>Oxalobacteraceae</taxon>
        <taxon>Telluria group</taxon>
        <taxon>Zemynaea</taxon>
    </lineage>
</organism>
<evidence type="ECO:0000313" key="3">
    <source>
        <dbReference type="Proteomes" id="UP000298438"/>
    </source>
</evidence>
<keyword evidence="3" id="KW-1185">Reference proteome</keyword>
<keyword evidence="1" id="KW-0812">Transmembrane</keyword>
<dbReference type="AlphaFoldDB" id="A0A4Y9S8I8"/>
<name>A0A4Y9S8I8_9BURK</name>
<protein>
    <submittedName>
        <fullName evidence="2">EamA/RhaT family transporter</fullName>
    </submittedName>
</protein>
<sequence>MSARDILSLLSLAALWGGSYLCLRLGASEFGAAMLGALRAGGAALVLLPFALV</sequence>
<keyword evidence="1" id="KW-1133">Transmembrane helix</keyword>
<proteinExistence type="predicted"/>
<comment type="caution">
    <text evidence="2">The sequence shown here is derived from an EMBL/GenBank/DDBJ whole genome shotgun (WGS) entry which is preliminary data.</text>
</comment>
<evidence type="ECO:0000313" key="2">
    <source>
        <dbReference type="EMBL" id="TFW17683.1"/>
    </source>
</evidence>